<dbReference type="PANTHER" id="PTHR46018">
    <property type="entry name" value="ZINC PHOSPHODIESTERASE ELAC PROTEIN 1"/>
    <property type="match status" value="1"/>
</dbReference>
<accession>A0A0D0H1D3</accession>
<evidence type="ECO:0000259" key="2">
    <source>
        <dbReference type="SMART" id="SM00849"/>
    </source>
</evidence>
<name>A0A0D0H1D3_9BACL</name>
<reference evidence="3 4" key="1">
    <citation type="submission" date="2015-01" db="EMBL/GenBank/DDBJ databases">
        <title>Genome sequence of Anoxybacillus ayderensis strain AB04.</title>
        <authorList>
            <person name="Belduz A.O."/>
            <person name="Canakci S."/>
            <person name="Chan K.-G."/>
            <person name="Kahar U.M."/>
            <person name="Yaakob A.S."/>
            <person name="Chan C.S."/>
            <person name="Goh K.M."/>
        </authorList>
    </citation>
    <scope>NUCLEOTIDE SEQUENCE [LARGE SCALE GENOMIC DNA]</scope>
    <source>
        <strain evidence="3 4">AB04</strain>
    </source>
</reference>
<keyword evidence="1" id="KW-0862">Zinc</keyword>
<evidence type="ECO:0000313" key="4">
    <source>
        <dbReference type="Proteomes" id="UP000032047"/>
    </source>
</evidence>
<dbReference type="InterPro" id="IPR036866">
    <property type="entry name" value="RibonucZ/Hydroxyglut_hydro"/>
</dbReference>
<dbReference type="SUPFAM" id="SSF56281">
    <property type="entry name" value="Metallo-hydrolase/oxidoreductase"/>
    <property type="match status" value="1"/>
</dbReference>
<dbReference type="EMBL" id="JXTG01000003">
    <property type="protein sequence ID" value="KIP21826.1"/>
    <property type="molecule type" value="Genomic_DNA"/>
</dbReference>
<evidence type="ECO:0000256" key="1">
    <source>
        <dbReference type="ARBA" id="ARBA00022833"/>
    </source>
</evidence>
<dbReference type="GO" id="GO:0042781">
    <property type="term" value="F:3'-tRNA processing endoribonuclease activity"/>
    <property type="evidence" value="ECO:0007669"/>
    <property type="project" value="TreeGrafter"/>
</dbReference>
<dbReference type="Pfam" id="PF12706">
    <property type="entry name" value="Lactamase_B_2"/>
    <property type="match status" value="1"/>
</dbReference>
<sequence length="244" mass="26926">MKVTVIGYWGAFPKKNEATSCYLFEHDGFRLLVDCGSGALAQLQNVIDIEQIDAVIVSHYHHDHVADIGPLQYARLIKKNLGGALPELAIYGHSLDRDGFARLAHKGVTKAVAYDPNETLHIGPFTISFMETEHPAICYAMRITAGEKTVVYTADSSYLPQFVPFSNQANLLICECNFYAGQHAKQAGHMTSEEAATIARDAGVETLLLTHLPHFGNVEQLVAEAKTIFHGDVQLAKTRWTWEG</sequence>
<protein>
    <submittedName>
        <fullName evidence="3">Ribonuclease Z</fullName>
    </submittedName>
</protein>
<feature type="domain" description="Metallo-beta-lactamase" evidence="2">
    <location>
        <begin position="18"/>
        <end position="211"/>
    </location>
</feature>
<dbReference type="Gene3D" id="3.60.15.10">
    <property type="entry name" value="Ribonuclease Z/Hydroxyacylglutathione hydrolase-like"/>
    <property type="match status" value="1"/>
</dbReference>
<dbReference type="RefSeq" id="WP_021095296.1">
    <property type="nucleotide sequence ID" value="NZ_ANOC01000041.1"/>
</dbReference>
<dbReference type="InterPro" id="IPR001279">
    <property type="entry name" value="Metallo-B-lactamas"/>
</dbReference>
<organism evidence="3 4">
    <name type="scientific">Anoxybacillus ayderensis</name>
    <dbReference type="NCBI Taxonomy" id="265546"/>
    <lineage>
        <taxon>Bacteria</taxon>
        <taxon>Bacillati</taxon>
        <taxon>Bacillota</taxon>
        <taxon>Bacilli</taxon>
        <taxon>Bacillales</taxon>
        <taxon>Anoxybacillaceae</taxon>
        <taxon>Anoxybacillus</taxon>
    </lineage>
</organism>
<dbReference type="AlphaFoldDB" id="A0A0D0H1D3"/>
<dbReference type="SMART" id="SM00849">
    <property type="entry name" value="Lactamase_B"/>
    <property type="match status" value="1"/>
</dbReference>
<dbReference type="CDD" id="cd07716">
    <property type="entry name" value="RNaseZ_short-form-like_MBL-fold"/>
    <property type="match status" value="1"/>
</dbReference>
<dbReference type="PANTHER" id="PTHR46018:SF4">
    <property type="entry name" value="METALLO-HYDROLASE YHFI-RELATED"/>
    <property type="match status" value="1"/>
</dbReference>
<gene>
    <name evidence="3" type="ORF">JV16_01026</name>
</gene>
<proteinExistence type="predicted"/>
<dbReference type="PATRIC" id="fig|265546.4.peg.1050"/>
<comment type="caution">
    <text evidence="3">The sequence shown here is derived from an EMBL/GenBank/DDBJ whole genome shotgun (WGS) entry which is preliminary data.</text>
</comment>
<dbReference type="Proteomes" id="UP000032047">
    <property type="component" value="Unassembled WGS sequence"/>
</dbReference>
<keyword evidence="4" id="KW-1185">Reference proteome</keyword>
<evidence type="ECO:0000313" key="3">
    <source>
        <dbReference type="EMBL" id="KIP21826.1"/>
    </source>
</evidence>